<accession>A0AAD9IJG0</accession>
<sequence>MRPKPICAARDRWKELARELLSTSDTVIGIHATAKSIQSLVGSIQAKMGALSQTGASEEGEGQGGHDGANAVYELGVRIKFLLDTPETVWSCLDGRDFAAGARRYLAAAEVHRVLTSRHSRHSGAAHLPLLQHQWPLIRKFRGEIQSRTQAWLRSEEGLLAGPGAVTGALCALALLKPLDGEELLKALLSARQAAIEARLKALGGAGELVPEQALGDLAACVAGTIATAAQLFCRLPGVTAAPRLQEALRAERESEQFPPGVGAGPRPEQQAWQGHADATLARLATLGASGVALELGAWLDGLTAVWAANARVGEARDAAELKRLETGVRARLAAWRSRSTAPAARRASRGASLGWEDVSLWALGAPRPLWALLLEPLFLQGIKALVQRDLRRGVAAVGETLELAMARAPLVQEAAPGASAHALEDAAAVLAPSPDATGWARPIDLRPQSGGRRRRVRRGARGACAGEARGREAVLEPHARLRVGEAAREVAALVRDASERWASAADPGAQPVLVVGHVAAALASRSRAFATGAADFVGECAALRAARAPLLEAADRAFGAWSALAAREIAARFAEALAADAALCAAEPVRAWRDVSVDQGSSFALPFAPSPAALAALVAAAREADDAALAAAGPEASRAFETALAERLAAALTRRVAQGDGDMGPVSEPGALQLAFDAQTLACALGAAAPGTRRRGGPSGVWAAVEAALAARLDPIDWATAAPRLETLVPASLARSKLLLGSLSGASKLPAPAPAAVGSGAEASAAPSAQSLLAELERDGGRGARYSFAALSERARDRAKALAASSEGRALDDVASGAGASGAGQASAAREMGAAAIEALRGSKLGTLLGDRAAEMMGDMSFGSSLFSSFTSGLRR</sequence>
<dbReference type="GO" id="GO:0000139">
    <property type="term" value="C:Golgi membrane"/>
    <property type="evidence" value="ECO:0007669"/>
    <property type="project" value="UniProtKB-SubCell"/>
</dbReference>
<name>A0AAD9IJG0_PROWI</name>
<evidence type="ECO:0000256" key="8">
    <source>
        <dbReference type="SAM" id="MobiDB-lite"/>
    </source>
</evidence>
<dbReference type="AlphaFoldDB" id="A0AAD9IJG0"/>
<evidence type="ECO:0000256" key="7">
    <source>
        <dbReference type="ARBA" id="ARBA00023136"/>
    </source>
</evidence>
<evidence type="ECO:0000256" key="2">
    <source>
        <dbReference type="ARBA" id="ARBA00006653"/>
    </source>
</evidence>
<keyword evidence="4" id="KW-0813">Transport</keyword>
<dbReference type="GO" id="GO:0015031">
    <property type="term" value="P:protein transport"/>
    <property type="evidence" value="ECO:0007669"/>
    <property type="project" value="UniProtKB-KW"/>
</dbReference>
<dbReference type="PANTHER" id="PTHR31658">
    <property type="entry name" value="CONSERVED OLIGOMERIC GOLGI COMPLEX SUBUNIT 1"/>
    <property type="match status" value="1"/>
</dbReference>
<proteinExistence type="inferred from homology"/>
<dbReference type="InterPro" id="IPR033370">
    <property type="entry name" value="COG1"/>
</dbReference>
<evidence type="ECO:0000313" key="10">
    <source>
        <dbReference type="Proteomes" id="UP001255856"/>
    </source>
</evidence>
<evidence type="ECO:0000256" key="6">
    <source>
        <dbReference type="ARBA" id="ARBA00023034"/>
    </source>
</evidence>
<feature type="compositionally biased region" description="Basic residues" evidence="8">
    <location>
        <begin position="452"/>
        <end position="461"/>
    </location>
</feature>
<comment type="caution">
    <text evidence="9">The sequence shown here is derived from an EMBL/GenBank/DDBJ whole genome shotgun (WGS) entry which is preliminary data.</text>
</comment>
<dbReference type="PANTHER" id="PTHR31658:SF0">
    <property type="entry name" value="CONSERVED OLIGOMERIC GOLGI COMPLEX SUBUNIT 1"/>
    <property type="match status" value="1"/>
</dbReference>
<evidence type="ECO:0000256" key="1">
    <source>
        <dbReference type="ARBA" id="ARBA00004395"/>
    </source>
</evidence>
<keyword evidence="10" id="KW-1185">Reference proteome</keyword>
<feature type="region of interest" description="Disordered" evidence="8">
    <location>
        <begin position="441"/>
        <end position="462"/>
    </location>
</feature>
<evidence type="ECO:0000313" key="9">
    <source>
        <dbReference type="EMBL" id="KAK2078325.1"/>
    </source>
</evidence>
<evidence type="ECO:0000256" key="4">
    <source>
        <dbReference type="ARBA" id="ARBA00022448"/>
    </source>
</evidence>
<comment type="subcellular location">
    <subcellularLocation>
        <location evidence="1">Golgi apparatus membrane</location>
        <topology evidence="1">Peripheral membrane protein</topology>
    </subcellularLocation>
</comment>
<evidence type="ECO:0000256" key="5">
    <source>
        <dbReference type="ARBA" id="ARBA00022927"/>
    </source>
</evidence>
<dbReference type="GO" id="GO:0006891">
    <property type="term" value="P:intra-Golgi vesicle-mediated transport"/>
    <property type="evidence" value="ECO:0007669"/>
    <property type="project" value="InterPro"/>
</dbReference>
<evidence type="ECO:0000256" key="3">
    <source>
        <dbReference type="ARBA" id="ARBA00020978"/>
    </source>
</evidence>
<dbReference type="EMBL" id="JASFZW010000005">
    <property type="protein sequence ID" value="KAK2078325.1"/>
    <property type="molecule type" value="Genomic_DNA"/>
</dbReference>
<dbReference type="Proteomes" id="UP001255856">
    <property type="component" value="Unassembled WGS sequence"/>
</dbReference>
<keyword evidence="5" id="KW-0653">Protein transport</keyword>
<keyword evidence="7" id="KW-0472">Membrane</keyword>
<keyword evidence="6" id="KW-0333">Golgi apparatus</keyword>
<protein>
    <recommendedName>
        <fullName evidence="3">Conserved oligomeric Golgi complex subunit 1</fullName>
    </recommendedName>
</protein>
<dbReference type="GO" id="GO:0017119">
    <property type="term" value="C:Golgi transport complex"/>
    <property type="evidence" value="ECO:0007669"/>
    <property type="project" value="InterPro"/>
</dbReference>
<gene>
    <name evidence="9" type="ORF">QBZ16_004194</name>
</gene>
<comment type="similarity">
    <text evidence="2">Belongs to the COG1 family.</text>
</comment>
<reference evidence="9" key="1">
    <citation type="submission" date="2021-01" db="EMBL/GenBank/DDBJ databases">
        <authorList>
            <person name="Eckstrom K.M.E."/>
        </authorList>
    </citation>
    <scope>NUCLEOTIDE SEQUENCE</scope>
    <source>
        <strain evidence="9">UVCC 0001</strain>
    </source>
</reference>
<organism evidence="9 10">
    <name type="scientific">Prototheca wickerhamii</name>
    <dbReference type="NCBI Taxonomy" id="3111"/>
    <lineage>
        <taxon>Eukaryota</taxon>
        <taxon>Viridiplantae</taxon>
        <taxon>Chlorophyta</taxon>
        <taxon>core chlorophytes</taxon>
        <taxon>Trebouxiophyceae</taxon>
        <taxon>Chlorellales</taxon>
        <taxon>Chlorellaceae</taxon>
        <taxon>Prototheca</taxon>
    </lineage>
</organism>